<reference evidence="7" key="1">
    <citation type="submission" date="2022-05" db="EMBL/GenBank/DDBJ databases">
        <authorList>
            <person name="Pankratov T."/>
        </authorList>
    </citation>
    <scope>NUCLEOTIDE SEQUENCE</scope>
    <source>
        <strain evidence="7">BP6-180914</strain>
    </source>
</reference>
<sequence length="231" mass="24983">MNTHSLSGLSMIGCRVFSKPESEEVYARRRGEILTAAEHCFVKSGFHRTTIQNIAADAGMSVGNVYRYFASKDAVVEALVLRDQAKMAEDFDLLSGDDLVGAFAALMRRQIVECGPAQSVLWLEICAEATRNPTIARVTRAHEQAISSHLIAFFTRVIQARTARGVATTTDPQALASLVITLFCGLMVTQALTPDKSAQAGVEQMLALVSAAIEGRVESPATMDEKAEIYA</sequence>
<dbReference type="EMBL" id="JAMOIM010000010">
    <property type="protein sequence ID" value="MCW6509604.1"/>
    <property type="molecule type" value="Genomic_DNA"/>
</dbReference>
<keyword evidence="4" id="KW-0804">Transcription</keyword>
<evidence type="ECO:0000313" key="8">
    <source>
        <dbReference type="Proteomes" id="UP001165667"/>
    </source>
</evidence>
<dbReference type="InterPro" id="IPR050109">
    <property type="entry name" value="HTH-type_TetR-like_transc_reg"/>
</dbReference>
<gene>
    <name evidence="7" type="ORF">M8523_16410</name>
</gene>
<dbReference type="SUPFAM" id="SSF46689">
    <property type="entry name" value="Homeodomain-like"/>
    <property type="match status" value="1"/>
</dbReference>
<evidence type="ECO:0000256" key="1">
    <source>
        <dbReference type="ARBA" id="ARBA00022491"/>
    </source>
</evidence>
<name>A0AA42CJL8_9HYPH</name>
<feature type="DNA-binding region" description="H-T-H motif" evidence="5">
    <location>
        <begin position="50"/>
        <end position="69"/>
    </location>
</feature>
<evidence type="ECO:0000313" key="7">
    <source>
        <dbReference type="EMBL" id="MCW6509604.1"/>
    </source>
</evidence>
<dbReference type="PRINTS" id="PR00455">
    <property type="entry name" value="HTHTETR"/>
</dbReference>
<dbReference type="InterPro" id="IPR009057">
    <property type="entry name" value="Homeodomain-like_sf"/>
</dbReference>
<evidence type="ECO:0000256" key="3">
    <source>
        <dbReference type="ARBA" id="ARBA00023125"/>
    </source>
</evidence>
<dbReference type="Gene3D" id="1.10.357.10">
    <property type="entry name" value="Tetracycline Repressor, domain 2"/>
    <property type="match status" value="1"/>
</dbReference>
<dbReference type="Pfam" id="PF13977">
    <property type="entry name" value="TetR_C_6"/>
    <property type="match status" value="1"/>
</dbReference>
<dbReference type="GO" id="GO:0003700">
    <property type="term" value="F:DNA-binding transcription factor activity"/>
    <property type="evidence" value="ECO:0007669"/>
    <property type="project" value="TreeGrafter"/>
</dbReference>
<evidence type="ECO:0000256" key="5">
    <source>
        <dbReference type="PROSITE-ProRule" id="PRU00335"/>
    </source>
</evidence>
<dbReference type="InterPro" id="IPR039538">
    <property type="entry name" value="BetI_C"/>
</dbReference>
<dbReference type="InterPro" id="IPR036271">
    <property type="entry name" value="Tet_transcr_reg_TetR-rel_C_sf"/>
</dbReference>
<keyword evidence="3 5" id="KW-0238">DNA-binding</keyword>
<dbReference type="Proteomes" id="UP001165667">
    <property type="component" value="Unassembled WGS sequence"/>
</dbReference>
<keyword evidence="8" id="KW-1185">Reference proteome</keyword>
<dbReference type="Pfam" id="PF00440">
    <property type="entry name" value="TetR_N"/>
    <property type="match status" value="1"/>
</dbReference>
<evidence type="ECO:0000256" key="4">
    <source>
        <dbReference type="ARBA" id="ARBA00023163"/>
    </source>
</evidence>
<dbReference type="PANTHER" id="PTHR30055:SF234">
    <property type="entry name" value="HTH-TYPE TRANSCRIPTIONAL REGULATOR BETI"/>
    <property type="match status" value="1"/>
</dbReference>
<keyword evidence="2" id="KW-0805">Transcription regulation</keyword>
<dbReference type="PANTHER" id="PTHR30055">
    <property type="entry name" value="HTH-TYPE TRANSCRIPTIONAL REGULATOR RUTR"/>
    <property type="match status" value="1"/>
</dbReference>
<dbReference type="SUPFAM" id="SSF48498">
    <property type="entry name" value="Tetracyclin repressor-like, C-terminal domain"/>
    <property type="match status" value="1"/>
</dbReference>
<evidence type="ECO:0000256" key="2">
    <source>
        <dbReference type="ARBA" id="ARBA00023015"/>
    </source>
</evidence>
<protein>
    <submittedName>
        <fullName evidence="7">TetR/AcrR family transcriptional regulator</fullName>
    </submittedName>
</protein>
<comment type="caution">
    <text evidence="7">The sequence shown here is derived from an EMBL/GenBank/DDBJ whole genome shotgun (WGS) entry which is preliminary data.</text>
</comment>
<dbReference type="GO" id="GO:0000976">
    <property type="term" value="F:transcription cis-regulatory region binding"/>
    <property type="evidence" value="ECO:0007669"/>
    <property type="project" value="TreeGrafter"/>
</dbReference>
<dbReference type="InterPro" id="IPR001647">
    <property type="entry name" value="HTH_TetR"/>
</dbReference>
<keyword evidence="1" id="KW-0678">Repressor</keyword>
<dbReference type="PROSITE" id="PS50977">
    <property type="entry name" value="HTH_TETR_2"/>
    <property type="match status" value="1"/>
</dbReference>
<dbReference type="AlphaFoldDB" id="A0AA42CJL8"/>
<feature type="domain" description="HTH tetR-type" evidence="6">
    <location>
        <begin position="27"/>
        <end position="87"/>
    </location>
</feature>
<proteinExistence type="predicted"/>
<organism evidence="7 8">
    <name type="scientific">Lichenifustis flavocetrariae</name>
    <dbReference type="NCBI Taxonomy" id="2949735"/>
    <lineage>
        <taxon>Bacteria</taxon>
        <taxon>Pseudomonadati</taxon>
        <taxon>Pseudomonadota</taxon>
        <taxon>Alphaproteobacteria</taxon>
        <taxon>Hyphomicrobiales</taxon>
        <taxon>Lichenihabitantaceae</taxon>
        <taxon>Lichenifustis</taxon>
    </lineage>
</organism>
<dbReference type="RefSeq" id="WP_282585974.1">
    <property type="nucleotide sequence ID" value="NZ_JAMOIM010000010.1"/>
</dbReference>
<accession>A0AA42CJL8</accession>
<evidence type="ECO:0000259" key="6">
    <source>
        <dbReference type="PROSITE" id="PS50977"/>
    </source>
</evidence>